<evidence type="ECO:0000256" key="5">
    <source>
        <dbReference type="SAM" id="MobiDB-lite"/>
    </source>
</evidence>
<evidence type="ECO:0000256" key="3">
    <source>
        <dbReference type="ARBA" id="ARBA00022801"/>
    </source>
</evidence>
<protein>
    <submittedName>
        <fullName evidence="8">Oligopeptidase B</fullName>
        <ecNumber evidence="8">3.4.21.83</ecNumber>
    </submittedName>
</protein>
<feature type="domain" description="Peptidase S9 prolyl oligopeptidase catalytic" evidence="6">
    <location>
        <begin position="474"/>
        <end position="686"/>
    </location>
</feature>
<keyword evidence="9" id="KW-1185">Reference proteome</keyword>
<comment type="similarity">
    <text evidence="1">Belongs to the peptidase S9A family.</text>
</comment>
<dbReference type="PANTHER" id="PTHR11757:SF19">
    <property type="entry name" value="PROLYL ENDOPEPTIDASE-LIKE"/>
    <property type="match status" value="1"/>
</dbReference>
<keyword evidence="3 8" id="KW-0378">Hydrolase</keyword>
<evidence type="ECO:0000259" key="7">
    <source>
        <dbReference type="Pfam" id="PF02897"/>
    </source>
</evidence>
<evidence type="ECO:0000313" key="9">
    <source>
        <dbReference type="Proteomes" id="UP001235712"/>
    </source>
</evidence>
<evidence type="ECO:0000256" key="2">
    <source>
        <dbReference type="ARBA" id="ARBA00022670"/>
    </source>
</evidence>
<feature type="domain" description="Peptidase S9A N-terminal" evidence="7">
    <location>
        <begin position="11"/>
        <end position="416"/>
    </location>
</feature>
<sequence>MTDQNAKSSAPVAPKRPHVHSKHGDERADDWYWLREKSDPEVIGLLEAENEHLRAYLEGTGQLQEELFEEFRSRIQETDLSVPVRKHGWWYYSRTEEGRQYGISCRKADADGQPGPDEIVLLDQNEVAGDSEYFSLGAFTVAPTGTRLAYSTDTSGSETFTLRVRDLTTLTDLDDVIEDVHYGATFSRDASVLFYTRQDEAKRPYQVWRHVIGTPAADDVKVFQEDDERFFVGVGGSKSEEYLVISLGSSLTSETWVLRADDPTGEFRVVEPRRQGVEYHLAHYRDETRDEFYVVTNDDAPNFKLMVTPAATPGREHWTEVIGHRPDVKLDGAETMAGHLILSERAEGTARIALFDLATGTHAVMEQPEPVYTAGATGNAEFDTHIVRYTYTSLVTPRSVYEYDLRTGERTLLKQQPVLGGYDATQYVSERVWAKAPDGVQVPVSLVYRAGRELDGGPALLYGYGAYEISTDPYFSSFRLSLLDRGFVFAIAHVRGGGDLGRLWYEDGKFEKKPNTFTDFVAAAEHLVQAGYTSPSTLIARGGSAGGLLMGAVTNLRPDLFAGVIAEVPFVDVLTTMLDPSLPLTVHEYEEWGNPEEPAFYEVLKSYSPYDNVVPAAYPSMLVTAGLNDPRVSYWEPAKWVQKLRENNTGPNEIVLKTEMGAGHGGPSGRYDSWKDEAQVHAWILERALKK</sequence>
<dbReference type="GO" id="GO:0004252">
    <property type="term" value="F:serine-type endopeptidase activity"/>
    <property type="evidence" value="ECO:0007669"/>
    <property type="project" value="UniProtKB-EC"/>
</dbReference>
<evidence type="ECO:0000259" key="6">
    <source>
        <dbReference type="Pfam" id="PF00326"/>
    </source>
</evidence>
<keyword evidence="2" id="KW-0645">Protease</keyword>
<dbReference type="InterPro" id="IPR002471">
    <property type="entry name" value="Pept_S9_AS"/>
</dbReference>
<dbReference type="Gene3D" id="2.130.10.120">
    <property type="entry name" value="Prolyl oligopeptidase, N-terminal domain"/>
    <property type="match status" value="1"/>
</dbReference>
<dbReference type="Gene3D" id="3.40.50.1820">
    <property type="entry name" value="alpha/beta hydrolase"/>
    <property type="match status" value="1"/>
</dbReference>
<dbReference type="PROSITE" id="PS00708">
    <property type="entry name" value="PRO_ENDOPEP_SER"/>
    <property type="match status" value="1"/>
</dbReference>
<dbReference type="PANTHER" id="PTHR11757">
    <property type="entry name" value="PROTEASE FAMILY S9A OLIGOPEPTIDASE"/>
    <property type="match status" value="1"/>
</dbReference>
<comment type="caution">
    <text evidence="8">The sequence shown here is derived from an EMBL/GenBank/DDBJ whole genome shotgun (WGS) entry which is preliminary data.</text>
</comment>
<dbReference type="Pfam" id="PF00326">
    <property type="entry name" value="Peptidase_S9"/>
    <property type="match status" value="1"/>
</dbReference>
<dbReference type="PRINTS" id="PR00862">
    <property type="entry name" value="PROLIGOPTASE"/>
</dbReference>
<dbReference type="Pfam" id="PF02897">
    <property type="entry name" value="Peptidase_S9_N"/>
    <property type="match status" value="1"/>
</dbReference>
<dbReference type="InterPro" id="IPR023302">
    <property type="entry name" value="Pept_S9A_N"/>
</dbReference>
<evidence type="ECO:0000256" key="4">
    <source>
        <dbReference type="ARBA" id="ARBA00022825"/>
    </source>
</evidence>
<evidence type="ECO:0000256" key="1">
    <source>
        <dbReference type="ARBA" id="ARBA00005228"/>
    </source>
</evidence>
<proteinExistence type="inferred from homology"/>
<evidence type="ECO:0000313" key="8">
    <source>
        <dbReference type="EMBL" id="MDP9829132.1"/>
    </source>
</evidence>
<dbReference type="Proteomes" id="UP001235712">
    <property type="component" value="Unassembled WGS sequence"/>
</dbReference>
<gene>
    <name evidence="8" type="ORF">J2S57_004881</name>
</gene>
<feature type="region of interest" description="Disordered" evidence="5">
    <location>
        <begin position="1"/>
        <end position="26"/>
    </location>
</feature>
<dbReference type="InterPro" id="IPR002470">
    <property type="entry name" value="Peptidase_S9A"/>
</dbReference>
<organism evidence="8 9">
    <name type="scientific">Kineosporia succinea</name>
    <dbReference type="NCBI Taxonomy" id="84632"/>
    <lineage>
        <taxon>Bacteria</taxon>
        <taxon>Bacillati</taxon>
        <taxon>Actinomycetota</taxon>
        <taxon>Actinomycetes</taxon>
        <taxon>Kineosporiales</taxon>
        <taxon>Kineosporiaceae</taxon>
        <taxon>Kineosporia</taxon>
    </lineage>
</organism>
<keyword evidence="4" id="KW-0720">Serine protease</keyword>
<accession>A0ABT9P8V6</accession>
<dbReference type="InterPro" id="IPR029058">
    <property type="entry name" value="AB_hydrolase_fold"/>
</dbReference>
<dbReference type="SUPFAM" id="SSF50993">
    <property type="entry name" value="Peptidase/esterase 'gauge' domain"/>
    <property type="match status" value="1"/>
</dbReference>
<dbReference type="SUPFAM" id="SSF53474">
    <property type="entry name" value="alpha/beta-Hydrolases"/>
    <property type="match status" value="1"/>
</dbReference>
<dbReference type="EC" id="3.4.21.83" evidence="8"/>
<dbReference type="InterPro" id="IPR001375">
    <property type="entry name" value="Peptidase_S9_cat"/>
</dbReference>
<dbReference type="EMBL" id="JAUSQZ010000001">
    <property type="protein sequence ID" value="MDP9829132.1"/>
    <property type="molecule type" value="Genomic_DNA"/>
</dbReference>
<dbReference type="RefSeq" id="WP_307247037.1">
    <property type="nucleotide sequence ID" value="NZ_JAUSQZ010000001.1"/>
</dbReference>
<reference evidence="8 9" key="1">
    <citation type="submission" date="2023-07" db="EMBL/GenBank/DDBJ databases">
        <title>Sequencing the genomes of 1000 actinobacteria strains.</title>
        <authorList>
            <person name="Klenk H.-P."/>
        </authorList>
    </citation>
    <scope>NUCLEOTIDE SEQUENCE [LARGE SCALE GENOMIC DNA]</scope>
    <source>
        <strain evidence="8 9">DSM 44388</strain>
    </source>
</reference>
<dbReference type="InterPro" id="IPR051543">
    <property type="entry name" value="Serine_Peptidase_S9A"/>
</dbReference>
<name>A0ABT9P8V6_9ACTN</name>